<dbReference type="GeneID" id="89458001"/>
<dbReference type="Proteomes" id="UP001177341">
    <property type="component" value="Unassembled WGS sequence"/>
</dbReference>
<dbReference type="NCBIfam" id="TIGR00254">
    <property type="entry name" value="GGDEF"/>
    <property type="match status" value="1"/>
</dbReference>
<keyword evidence="4" id="KW-1133">Transmembrane helix</keyword>
<feature type="transmembrane region" description="Helical" evidence="4">
    <location>
        <begin position="162"/>
        <end position="179"/>
    </location>
</feature>
<accession>A0AAW7XGB5</accession>
<dbReference type="AlphaFoldDB" id="A0AAW7XGB5"/>
<dbReference type="SMART" id="SM00267">
    <property type="entry name" value="GGDEF"/>
    <property type="match status" value="1"/>
</dbReference>
<comment type="cofactor">
    <cofactor evidence="1">
        <name>Mg(2+)</name>
        <dbReference type="ChEBI" id="CHEBI:18420"/>
    </cofactor>
</comment>
<feature type="transmembrane region" description="Helical" evidence="4">
    <location>
        <begin position="139"/>
        <end position="156"/>
    </location>
</feature>
<evidence type="ECO:0000313" key="6">
    <source>
        <dbReference type="EMBL" id="MDO6453212.1"/>
    </source>
</evidence>
<keyword evidence="4" id="KW-0472">Membrane</keyword>
<dbReference type="PANTHER" id="PTHR45138">
    <property type="entry name" value="REGULATORY COMPONENTS OF SENSORY TRANSDUCTION SYSTEM"/>
    <property type="match status" value="1"/>
</dbReference>
<dbReference type="PROSITE" id="PS50887">
    <property type="entry name" value="GGDEF"/>
    <property type="match status" value="1"/>
</dbReference>
<feature type="transmembrane region" description="Helical" evidence="4">
    <location>
        <begin position="67"/>
        <end position="86"/>
    </location>
</feature>
<evidence type="ECO:0000256" key="3">
    <source>
        <dbReference type="ARBA" id="ARBA00034247"/>
    </source>
</evidence>
<evidence type="ECO:0000313" key="7">
    <source>
        <dbReference type="EMBL" id="MDP2522938.1"/>
    </source>
</evidence>
<evidence type="ECO:0000256" key="4">
    <source>
        <dbReference type="SAM" id="Phobius"/>
    </source>
</evidence>
<dbReference type="InterPro" id="IPR029787">
    <property type="entry name" value="Nucleotide_cyclase"/>
</dbReference>
<dbReference type="EMBL" id="JAUYVO010000006">
    <property type="protein sequence ID" value="MDP2522938.1"/>
    <property type="molecule type" value="Genomic_DNA"/>
</dbReference>
<dbReference type="EMBL" id="JAUOPG010000003">
    <property type="protein sequence ID" value="MDO6453212.1"/>
    <property type="molecule type" value="Genomic_DNA"/>
</dbReference>
<protein>
    <recommendedName>
        <fullName evidence="2">diguanylate cyclase</fullName>
        <ecNumber evidence="2">2.7.7.65</ecNumber>
    </recommendedName>
</protein>
<evidence type="ECO:0000256" key="1">
    <source>
        <dbReference type="ARBA" id="ARBA00001946"/>
    </source>
</evidence>
<dbReference type="FunFam" id="3.30.70.270:FF:000001">
    <property type="entry name" value="Diguanylate cyclase domain protein"/>
    <property type="match status" value="1"/>
</dbReference>
<dbReference type="RefSeq" id="WP_178969621.1">
    <property type="nucleotide sequence ID" value="NZ_CAXHZV010000028.1"/>
</dbReference>
<dbReference type="CDD" id="cd01949">
    <property type="entry name" value="GGDEF"/>
    <property type="match status" value="1"/>
</dbReference>
<dbReference type="Pfam" id="PF00990">
    <property type="entry name" value="GGDEF"/>
    <property type="match status" value="1"/>
</dbReference>
<dbReference type="InterPro" id="IPR043128">
    <property type="entry name" value="Rev_trsase/Diguanyl_cyclase"/>
</dbReference>
<dbReference type="Proteomes" id="UP001169862">
    <property type="component" value="Unassembled WGS sequence"/>
</dbReference>
<dbReference type="PANTHER" id="PTHR45138:SF9">
    <property type="entry name" value="DIGUANYLATE CYCLASE DGCM-RELATED"/>
    <property type="match status" value="1"/>
</dbReference>
<evidence type="ECO:0000256" key="2">
    <source>
        <dbReference type="ARBA" id="ARBA00012528"/>
    </source>
</evidence>
<dbReference type="SUPFAM" id="SSF55073">
    <property type="entry name" value="Nucleotide cyclase"/>
    <property type="match status" value="1"/>
</dbReference>
<keyword evidence="9" id="KW-1185">Reference proteome</keyword>
<name>A0AAW7XGB5_9GAMM</name>
<dbReference type="EC" id="2.7.7.65" evidence="2"/>
<dbReference type="InterPro" id="IPR050469">
    <property type="entry name" value="Diguanylate_Cyclase"/>
</dbReference>
<organism evidence="6 8">
    <name type="scientific">Neptunomonas phycophila</name>
    <dbReference type="NCBI Taxonomy" id="1572645"/>
    <lineage>
        <taxon>Bacteria</taxon>
        <taxon>Pseudomonadati</taxon>
        <taxon>Pseudomonadota</taxon>
        <taxon>Gammaproteobacteria</taxon>
        <taxon>Oceanospirillales</taxon>
        <taxon>Oceanospirillaceae</taxon>
        <taxon>Neptunomonas</taxon>
    </lineage>
</organism>
<feature type="domain" description="GGDEF" evidence="5">
    <location>
        <begin position="223"/>
        <end position="351"/>
    </location>
</feature>
<dbReference type="InterPro" id="IPR000160">
    <property type="entry name" value="GGDEF_dom"/>
</dbReference>
<dbReference type="GO" id="GO:0052621">
    <property type="term" value="F:diguanylate cyclase activity"/>
    <property type="evidence" value="ECO:0007669"/>
    <property type="project" value="UniProtKB-EC"/>
</dbReference>
<sequence length="352" mass="40125">MTSLTTQLSEEPRIKGFILLTSLMSRLGREHKNLEPVEEFILFQGLMGVLAILPFAVWRFWSGNIEQGMVDLLIVVFMVVIGAYVFATGRYRLAGIIFTMTYSLGMVLSVYVRGTELLFWAYPVTLACYFTVRLKEATAISLMCLALVTWLIRDIVEPSEMLRFVVTYVLVAMFAFIFARRVHHDRVRLSVAATVDSLTGAGNRRAMDDEIESVVSSFSRRPMPVSLVLFDIDHFKRINDNHGHGVGDQFLQRFVEFMQVLLRRNEKLFRLGGEEFVVIVEGDVQEAQNLADQIRHLLEKTRLIPGLSVTVSVGVAQLREKEDSRDWMKRADDALYRAKHYGRNQVCSATTN</sequence>
<evidence type="ECO:0000313" key="9">
    <source>
        <dbReference type="Proteomes" id="UP001177341"/>
    </source>
</evidence>
<dbReference type="Gene3D" id="3.30.70.270">
    <property type="match status" value="1"/>
</dbReference>
<keyword evidence="4" id="KW-0812">Transmembrane</keyword>
<reference evidence="6" key="1">
    <citation type="submission" date="2023-07" db="EMBL/GenBank/DDBJ databases">
        <title>Genome content predicts the carbon catabolic preferences of heterotrophic bacteria.</title>
        <authorList>
            <person name="Gralka M."/>
        </authorList>
    </citation>
    <scope>NUCLEOTIDE SEQUENCE</scope>
    <source>
        <strain evidence="7">5G01</strain>
        <strain evidence="6">I2M16</strain>
    </source>
</reference>
<feature type="transmembrane region" description="Helical" evidence="4">
    <location>
        <begin position="40"/>
        <end position="61"/>
    </location>
</feature>
<evidence type="ECO:0000259" key="5">
    <source>
        <dbReference type="PROSITE" id="PS50887"/>
    </source>
</evidence>
<proteinExistence type="predicted"/>
<evidence type="ECO:0000313" key="8">
    <source>
        <dbReference type="Proteomes" id="UP001169862"/>
    </source>
</evidence>
<keyword evidence="6" id="KW-0808">Transferase</keyword>
<gene>
    <name evidence="6" type="ORF">Q4490_06505</name>
    <name evidence="7" type="ORF">Q8W30_10205</name>
</gene>
<comment type="caution">
    <text evidence="6">The sequence shown here is derived from an EMBL/GenBank/DDBJ whole genome shotgun (WGS) entry which is preliminary data.</text>
</comment>
<keyword evidence="6" id="KW-0548">Nucleotidyltransferase</keyword>
<comment type="catalytic activity">
    <reaction evidence="3">
        <text>2 GTP = 3',3'-c-di-GMP + 2 diphosphate</text>
        <dbReference type="Rhea" id="RHEA:24898"/>
        <dbReference type="ChEBI" id="CHEBI:33019"/>
        <dbReference type="ChEBI" id="CHEBI:37565"/>
        <dbReference type="ChEBI" id="CHEBI:58805"/>
        <dbReference type="EC" id="2.7.7.65"/>
    </reaction>
</comment>
<feature type="transmembrane region" description="Helical" evidence="4">
    <location>
        <begin position="93"/>
        <end position="111"/>
    </location>
</feature>